<dbReference type="InterPro" id="IPR017937">
    <property type="entry name" value="Thioredoxin_CS"/>
</dbReference>
<gene>
    <name evidence="5" type="ORF">MENT_LOCUS34446</name>
</gene>
<dbReference type="PANTHER" id="PTHR15337:SF23">
    <property type="entry name" value="THIOREDOXIN DOMAIN-CONTAINING PROTEIN"/>
    <property type="match status" value="1"/>
</dbReference>
<reference evidence="5 6" key="1">
    <citation type="submission" date="2020-08" db="EMBL/GenBank/DDBJ databases">
        <authorList>
            <person name="Koutsovoulos G."/>
            <person name="Danchin GJ E."/>
        </authorList>
    </citation>
    <scope>NUCLEOTIDE SEQUENCE [LARGE SCALE GENOMIC DNA]</scope>
</reference>
<dbReference type="PANTHER" id="PTHR15337">
    <property type="entry name" value="ANTERIOR GRADIENT PROTEIN-RELATED"/>
    <property type="match status" value="1"/>
</dbReference>
<feature type="signal peptide" evidence="3">
    <location>
        <begin position="1"/>
        <end position="19"/>
    </location>
</feature>
<dbReference type="SUPFAM" id="SSF52833">
    <property type="entry name" value="Thioredoxin-like"/>
    <property type="match status" value="1"/>
</dbReference>
<evidence type="ECO:0000256" key="1">
    <source>
        <dbReference type="ARBA" id="ARBA00022729"/>
    </source>
</evidence>
<feature type="compositionally biased region" description="Basic and acidic residues" evidence="2">
    <location>
        <begin position="194"/>
        <end position="218"/>
    </location>
</feature>
<dbReference type="Gene3D" id="3.40.30.10">
    <property type="entry name" value="Glutaredoxin"/>
    <property type="match status" value="1"/>
</dbReference>
<name>A0A6V7W6A5_MELEN</name>
<dbReference type="PROSITE" id="PS00194">
    <property type="entry name" value="THIOREDOXIN_1"/>
    <property type="match status" value="1"/>
</dbReference>
<dbReference type="OrthoDB" id="262308at2759"/>
<dbReference type="EMBL" id="CAJEWN010000425">
    <property type="protein sequence ID" value="CAD2182248.1"/>
    <property type="molecule type" value="Genomic_DNA"/>
</dbReference>
<feature type="region of interest" description="Disordered" evidence="2">
    <location>
        <begin position="183"/>
        <end position="310"/>
    </location>
</feature>
<keyword evidence="1 3" id="KW-0732">Signal</keyword>
<evidence type="ECO:0000313" key="6">
    <source>
        <dbReference type="Proteomes" id="UP000580250"/>
    </source>
</evidence>
<protein>
    <recommendedName>
        <fullName evidence="4">Thioredoxin domain-containing protein</fullName>
    </recommendedName>
</protein>
<feature type="chain" id="PRO_5027594199" description="Thioredoxin domain-containing protein" evidence="3">
    <location>
        <begin position="20"/>
        <end position="335"/>
    </location>
</feature>
<evidence type="ECO:0000256" key="3">
    <source>
        <dbReference type="SAM" id="SignalP"/>
    </source>
</evidence>
<dbReference type="Pfam" id="PF13899">
    <property type="entry name" value="Thioredoxin_7"/>
    <property type="match status" value="1"/>
</dbReference>
<feature type="compositionally biased region" description="Acidic residues" evidence="2">
    <location>
        <begin position="183"/>
        <end position="193"/>
    </location>
</feature>
<dbReference type="InterPro" id="IPR013766">
    <property type="entry name" value="Thioredoxin_domain"/>
</dbReference>
<sequence>MRFFFSSFILLYFLYFVIAKVEEKRPIKEKQSNSVNEDENQKIEEKEVDLSNGFGTDIDWVQWNDAVSIALDLNKPIFLLIHKTWCGACQALKKSFASSNKREELVELSNQFVMVNVEDDDEPEEEEYAPDGRYIPRLFILNKEGHPLAVDNAKNYPKNKQYFPQVPDVIIAMKLGLKKFEGPEEGEEVVDEEKEVKKDEKVKEKELKEKTKKEENKKPASGGCPHAAGKAAKKAEEEAKKKKVVKDKNVETKKEADKKVKEKVKDGAKKEKEGPKKKNKRLPKKLRKVKRTKKSLKRLKKRRKKRKNFKKKNFSCFINYTIKPLSYTFHPLERI</sequence>
<dbReference type="Proteomes" id="UP000580250">
    <property type="component" value="Unassembled WGS sequence"/>
</dbReference>
<dbReference type="InterPro" id="IPR051099">
    <property type="entry name" value="AGR/TXD"/>
</dbReference>
<accession>A0A6V7W6A5</accession>
<proteinExistence type="predicted"/>
<dbReference type="InterPro" id="IPR036249">
    <property type="entry name" value="Thioredoxin-like_sf"/>
</dbReference>
<comment type="caution">
    <text evidence="5">The sequence shown here is derived from an EMBL/GenBank/DDBJ whole genome shotgun (WGS) entry which is preliminary data.</text>
</comment>
<feature type="compositionally biased region" description="Basic residues" evidence="2">
    <location>
        <begin position="277"/>
        <end position="310"/>
    </location>
</feature>
<evidence type="ECO:0000259" key="4">
    <source>
        <dbReference type="PROSITE" id="PS51352"/>
    </source>
</evidence>
<dbReference type="AlphaFoldDB" id="A0A6V7W6A5"/>
<dbReference type="GO" id="GO:0005783">
    <property type="term" value="C:endoplasmic reticulum"/>
    <property type="evidence" value="ECO:0007669"/>
    <property type="project" value="TreeGrafter"/>
</dbReference>
<organism evidence="5 6">
    <name type="scientific">Meloidogyne enterolobii</name>
    <name type="common">Root-knot nematode worm</name>
    <name type="synonym">Meloidogyne mayaguensis</name>
    <dbReference type="NCBI Taxonomy" id="390850"/>
    <lineage>
        <taxon>Eukaryota</taxon>
        <taxon>Metazoa</taxon>
        <taxon>Ecdysozoa</taxon>
        <taxon>Nematoda</taxon>
        <taxon>Chromadorea</taxon>
        <taxon>Rhabditida</taxon>
        <taxon>Tylenchina</taxon>
        <taxon>Tylenchomorpha</taxon>
        <taxon>Tylenchoidea</taxon>
        <taxon>Meloidogynidae</taxon>
        <taxon>Meloidogyninae</taxon>
        <taxon>Meloidogyne</taxon>
    </lineage>
</organism>
<evidence type="ECO:0000256" key="2">
    <source>
        <dbReference type="SAM" id="MobiDB-lite"/>
    </source>
</evidence>
<dbReference type="PROSITE" id="PS51352">
    <property type="entry name" value="THIOREDOXIN_2"/>
    <property type="match status" value="1"/>
</dbReference>
<feature type="compositionally biased region" description="Basic and acidic residues" evidence="2">
    <location>
        <begin position="233"/>
        <end position="276"/>
    </location>
</feature>
<feature type="domain" description="Thioredoxin" evidence="4">
    <location>
        <begin position="41"/>
        <end position="175"/>
    </location>
</feature>
<evidence type="ECO:0000313" key="5">
    <source>
        <dbReference type="EMBL" id="CAD2182248.1"/>
    </source>
</evidence>